<dbReference type="InterPro" id="IPR006343">
    <property type="entry name" value="DnaB/C_C"/>
</dbReference>
<dbReference type="InterPro" id="IPR036388">
    <property type="entry name" value="WH-like_DNA-bd_sf"/>
</dbReference>
<dbReference type="STRING" id="119206.AWM72_01090"/>
<dbReference type="OrthoDB" id="9770238at2"/>
<dbReference type="InterPro" id="IPR053843">
    <property type="entry name" value="DnaD_N"/>
</dbReference>
<dbReference type="SUPFAM" id="SSF158499">
    <property type="entry name" value="DnaD domain-like"/>
    <property type="match status" value="1"/>
</dbReference>
<protein>
    <submittedName>
        <fullName evidence="5">DnaD domain protein</fullName>
    </submittedName>
</protein>
<evidence type="ECO:0000256" key="2">
    <source>
        <dbReference type="SAM" id="MobiDB-lite"/>
    </source>
</evidence>
<comment type="caution">
    <text evidence="5">The sequence shown here is derived from an EMBL/GenBank/DDBJ whole genome shotgun (WGS) entry which is preliminary data.</text>
</comment>
<feature type="domain" description="DnaD N-terminal" evidence="4">
    <location>
        <begin position="11"/>
        <end position="107"/>
    </location>
</feature>
<evidence type="ECO:0000313" key="5">
    <source>
        <dbReference type="EMBL" id="KAA9300937.1"/>
    </source>
</evidence>
<dbReference type="Pfam" id="PF07261">
    <property type="entry name" value="DnaB_2"/>
    <property type="match status" value="1"/>
</dbReference>
<dbReference type="InterPro" id="IPR034829">
    <property type="entry name" value="DnaD-like_sf"/>
</dbReference>
<dbReference type="EMBL" id="VYWO01000003">
    <property type="protein sequence ID" value="KAA9300937.1"/>
    <property type="molecule type" value="Genomic_DNA"/>
</dbReference>
<sequence>MKIEKYTVLRTLLLEMYHEIGITNEEMLFFIHLISFQQDNIEFPSFSMLMKRMGMTRDEILSLINSLVDRQYLRIDSKKNEKNQQTEYYNLEFLYNRIDALVKQEEAAKASQETEDRETRVFQVLESEFGRPLSPIEYQEVADWLHKDKFPTDMILEAIKEAVLAQAYSLRYIDKVLMNWRRNPKQRTSKQSQQHSLSDLPPAPMKKIIKKDQE</sequence>
<dbReference type="PANTHER" id="PTHR37293:SF6">
    <property type="entry name" value="DNA REPLICATION PROTEIN DNAD"/>
    <property type="match status" value="1"/>
</dbReference>
<dbReference type="AlphaFoldDB" id="A0A5N1GIY6"/>
<gene>
    <name evidence="5" type="ORF">F6I03_06420</name>
</gene>
<dbReference type="Proteomes" id="UP000327148">
    <property type="component" value="Unassembled WGS sequence"/>
</dbReference>
<dbReference type="Pfam" id="PF21984">
    <property type="entry name" value="DnaD_N"/>
    <property type="match status" value="1"/>
</dbReference>
<evidence type="ECO:0000313" key="6">
    <source>
        <dbReference type="Proteomes" id="UP000327148"/>
    </source>
</evidence>
<proteinExistence type="inferred from homology"/>
<dbReference type="InterPro" id="IPR053162">
    <property type="entry name" value="DnaD"/>
</dbReference>
<dbReference type="Gene3D" id="1.10.10.630">
    <property type="entry name" value="DnaD domain-like"/>
    <property type="match status" value="1"/>
</dbReference>
<comment type="similarity">
    <text evidence="1">Belongs to the DnaB/DnaD family.</text>
</comment>
<evidence type="ECO:0000256" key="1">
    <source>
        <dbReference type="ARBA" id="ARBA00093462"/>
    </source>
</evidence>
<evidence type="ECO:0000259" key="3">
    <source>
        <dbReference type="Pfam" id="PF07261"/>
    </source>
</evidence>
<accession>A0A5N1GIY6</accession>
<dbReference type="Gene3D" id="1.10.10.10">
    <property type="entry name" value="Winged helix-like DNA-binding domain superfamily/Winged helix DNA-binding domain"/>
    <property type="match status" value="1"/>
</dbReference>
<organism evidence="5 6">
    <name type="scientific">Aerococcus sanguinicola</name>
    <dbReference type="NCBI Taxonomy" id="119206"/>
    <lineage>
        <taxon>Bacteria</taxon>
        <taxon>Bacillati</taxon>
        <taxon>Bacillota</taxon>
        <taxon>Bacilli</taxon>
        <taxon>Lactobacillales</taxon>
        <taxon>Aerococcaceae</taxon>
        <taxon>Aerococcus</taxon>
    </lineage>
</organism>
<feature type="region of interest" description="Disordered" evidence="2">
    <location>
        <begin position="184"/>
        <end position="214"/>
    </location>
</feature>
<dbReference type="NCBIfam" id="TIGR01446">
    <property type="entry name" value="DnaD_dom"/>
    <property type="match status" value="1"/>
</dbReference>
<evidence type="ECO:0000259" key="4">
    <source>
        <dbReference type="Pfam" id="PF21984"/>
    </source>
</evidence>
<dbReference type="PANTHER" id="PTHR37293">
    <property type="entry name" value="PHAGE REPLICATION PROTEIN-RELATED"/>
    <property type="match status" value="1"/>
</dbReference>
<dbReference type="RefSeq" id="WP_070430098.1">
    <property type="nucleotide sequence ID" value="NZ_VYWO01000003.1"/>
</dbReference>
<reference evidence="5 6" key="1">
    <citation type="submission" date="2019-09" db="EMBL/GenBank/DDBJ databases">
        <title>Draft genome sequence assemblies of isolates from the urinary tract.</title>
        <authorList>
            <person name="Mores C.R."/>
            <person name="Putonti C."/>
            <person name="Wolfe A.J."/>
        </authorList>
    </citation>
    <scope>NUCLEOTIDE SEQUENCE [LARGE SCALE GENOMIC DNA]</scope>
    <source>
        <strain evidence="5 6">UMB623</strain>
    </source>
</reference>
<name>A0A5N1GIY6_9LACT</name>
<feature type="domain" description="DnaB/C C-terminal" evidence="3">
    <location>
        <begin position="122"/>
        <end position="183"/>
    </location>
</feature>